<name>A0AAV7QZF1_PLEWA</name>
<sequence>MGAVRGTTLPRGETDRGTPSEEEEEDAEPRTEGIDQQRIEEASATITERTRGPESSAGADSKEEDANTTHHIPGGTWLFQVRGEALQRRNREEGVKRA</sequence>
<dbReference type="Proteomes" id="UP001066276">
    <property type="component" value="Chromosome 6"/>
</dbReference>
<gene>
    <name evidence="2" type="ORF">NDU88_010099</name>
</gene>
<dbReference type="AlphaFoldDB" id="A0AAV7QZF1"/>
<protein>
    <submittedName>
        <fullName evidence="2">Uncharacterized protein</fullName>
    </submittedName>
</protein>
<proteinExistence type="predicted"/>
<evidence type="ECO:0000313" key="3">
    <source>
        <dbReference type="Proteomes" id="UP001066276"/>
    </source>
</evidence>
<evidence type="ECO:0000256" key="1">
    <source>
        <dbReference type="SAM" id="MobiDB-lite"/>
    </source>
</evidence>
<dbReference type="EMBL" id="JANPWB010000010">
    <property type="protein sequence ID" value="KAJ1143795.1"/>
    <property type="molecule type" value="Genomic_DNA"/>
</dbReference>
<organism evidence="2 3">
    <name type="scientific">Pleurodeles waltl</name>
    <name type="common">Iberian ribbed newt</name>
    <dbReference type="NCBI Taxonomy" id="8319"/>
    <lineage>
        <taxon>Eukaryota</taxon>
        <taxon>Metazoa</taxon>
        <taxon>Chordata</taxon>
        <taxon>Craniata</taxon>
        <taxon>Vertebrata</taxon>
        <taxon>Euteleostomi</taxon>
        <taxon>Amphibia</taxon>
        <taxon>Batrachia</taxon>
        <taxon>Caudata</taxon>
        <taxon>Salamandroidea</taxon>
        <taxon>Salamandridae</taxon>
        <taxon>Pleurodelinae</taxon>
        <taxon>Pleurodeles</taxon>
    </lineage>
</organism>
<comment type="caution">
    <text evidence="2">The sequence shown here is derived from an EMBL/GenBank/DDBJ whole genome shotgun (WGS) entry which is preliminary data.</text>
</comment>
<reference evidence="2" key="1">
    <citation type="journal article" date="2022" name="bioRxiv">
        <title>Sequencing and chromosome-scale assembly of the giantPleurodeles waltlgenome.</title>
        <authorList>
            <person name="Brown T."/>
            <person name="Elewa A."/>
            <person name="Iarovenko S."/>
            <person name="Subramanian E."/>
            <person name="Araus A.J."/>
            <person name="Petzold A."/>
            <person name="Susuki M."/>
            <person name="Suzuki K.-i.T."/>
            <person name="Hayashi T."/>
            <person name="Toyoda A."/>
            <person name="Oliveira C."/>
            <person name="Osipova E."/>
            <person name="Leigh N.D."/>
            <person name="Simon A."/>
            <person name="Yun M.H."/>
        </authorList>
    </citation>
    <scope>NUCLEOTIDE SEQUENCE</scope>
    <source>
        <strain evidence="2">20211129_DDA</strain>
        <tissue evidence="2">Liver</tissue>
    </source>
</reference>
<keyword evidence="3" id="KW-1185">Reference proteome</keyword>
<evidence type="ECO:0000313" key="2">
    <source>
        <dbReference type="EMBL" id="KAJ1143795.1"/>
    </source>
</evidence>
<feature type="region of interest" description="Disordered" evidence="1">
    <location>
        <begin position="1"/>
        <end position="80"/>
    </location>
</feature>
<accession>A0AAV7QZF1</accession>
<feature type="compositionally biased region" description="Basic and acidic residues" evidence="1">
    <location>
        <begin position="28"/>
        <end position="41"/>
    </location>
</feature>